<evidence type="ECO:0000259" key="1">
    <source>
        <dbReference type="Pfam" id="PF07238"/>
    </source>
</evidence>
<gene>
    <name evidence="2" type="ORF">NITLEN_10773</name>
</gene>
<feature type="domain" description="PilZ" evidence="1">
    <location>
        <begin position="4"/>
        <end position="96"/>
    </location>
</feature>
<dbReference type="AlphaFoldDB" id="A0A330L2X9"/>
<dbReference type="InterPro" id="IPR009875">
    <property type="entry name" value="PilZ_domain"/>
</dbReference>
<reference evidence="3" key="1">
    <citation type="submission" date="2018-04" db="EMBL/GenBank/DDBJ databases">
        <authorList>
            <person name="Lucker S."/>
            <person name="Sakoula D."/>
        </authorList>
    </citation>
    <scope>NUCLEOTIDE SEQUENCE [LARGE SCALE GENOMIC DNA]</scope>
</reference>
<evidence type="ECO:0000313" key="2">
    <source>
        <dbReference type="EMBL" id="SPP63687.1"/>
    </source>
</evidence>
<dbReference type="Proteomes" id="UP000248168">
    <property type="component" value="Unassembled WGS sequence"/>
</dbReference>
<evidence type="ECO:0000313" key="3">
    <source>
        <dbReference type="Proteomes" id="UP000248168"/>
    </source>
</evidence>
<dbReference type="InParanoid" id="A0A330L2X9"/>
<protein>
    <recommendedName>
        <fullName evidence="1">PilZ domain-containing protein</fullName>
    </recommendedName>
</protein>
<dbReference type="EMBL" id="OUNR01000001">
    <property type="protein sequence ID" value="SPP63687.1"/>
    <property type="molecule type" value="Genomic_DNA"/>
</dbReference>
<dbReference type="RefSeq" id="WP_181416612.1">
    <property type="nucleotide sequence ID" value="NZ_OUNR01000001.1"/>
</dbReference>
<proteinExistence type="predicted"/>
<dbReference type="GO" id="GO:0035438">
    <property type="term" value="F:cyclic-di-GMP binding"/>
    <property type="evidence" value="ECO:0007669"/>
    <property type="project" value="InterPro"/>
</dbReference>
<dbReference type="SUPFAM" id="SSF141371">
    <property type="entry name" value="PilZ domain-like"/>
    <property type="match status" value="1"/>
</dbReference>
<sequence length="107" mass="11855">MGFKRKGSRVDVSRAGRLQRGSLSVPCKILDVSETGVKIESRLFVKHGDALQLVIDLEQGNTLSCGLQVIHVRSPKFGAAISSISPEDRERLAHILDDHMQNSFSRR</sequence>
<dbReference type="Pfam" id="PF07238">
    <property type="entry name" value="PilZ"/>
    <property type="match status" value="1"/>
</dbReference>
<dbReference type="Gene3D" id="2.40.10.220">
    <property type="entry name" value="predicted glycosyltransferase like domains"/>
    <property type="match status" value="1"/>
</dbReference>
<organism evidence="2 3">
    <name type="scientific">Nitrospira lenta</name>
    <dbReference type="NCBI Taxonomy" id="1436998"/>
    <lineage>
        <taxon>Bacteria</taxon>
        <taxon>Pseudomonadati</taxon>
        <taxon>Nitrospirota</taxon>
        <taxon>Nitrospiria</taxon>
        <taxon>Nitrospirales</taxon>
        <taxon>Nitrospiraceae</taxon>
        <taxon>Nitrospira</taxon>
    </lineage>
</organism>
<accession>A0A330L2X9</accession>
<keyword evidence="3" id="KW-1185">Reference proteome</keyword>
<name>A0A330L2X9_9BACT</name>